<dbReference type="InterPro" id="IPR027417">
    <property type="entry name" value="P-loop_NTPase"/>
</dbReference>
<dbReference type="CDD" id="cd00009">
    <property type="entry name" value="AAA"/>
    <property type="match status" value="1"/>
</dbReference>
<keyword evidence="2" id="KW-0548">Nucleotidyltransferase</keyword>
<dbReference type="AlphaFoldDB" id="A0A5Q4VG35"/>
<dbReference type="SUPFAM" id="SSF52540">
    <property type="entry name" value="P-loop containing nucleoside triphosphate hydrolases"/>
    <property type="match status" value="1"/>
</dbReference>
<reference evidence="2 3" key="1">
    <citation type="submission" date="2019-06" db="EMBL/GenBank/DDBJ databases">
        <title>Desulfobotulus mexicanus sp. nov., a novel sulfate-reducing bacterium isolated from the sediment of an alkaline crater lake in Mexico.</title>
        <authorList>
            <person name="Hirschler-Rea A."/>
        </authorList>
    </citation>
    <scope>NUCLEOTIDE SEQUENCE [LARGE SCALE GENOMIC DNA]</scope>
    <source>
        <strain evidence="2 3">PAR22N</strain>
    </source>
</reference>
<dbReference type="Pfam" id="PF13177">
    <property type="entry name" value="DNA_pol3_delta2"/>
    <property type="match status" value="1"/>
</dbReference>
<dbReference type="InterPro" id="IPR003593">
    <property type="entry name" value="AAA+_ATPase"/>
</dbReference>
<evidence type="ECO:0000313" key="2">
    <source>
        <dbReference type="EMBL" id="TYT75908.1"/>
    </source>
</evidence>
<dbReference type="GO" id="GO:0003887">
    <property type="term" value="F:DNA-directed DNA polymerase activity"/>
    <property type="evidence" value="ECO:0007669"/>
    <property type="project" value="UniProtKB-EC"/>
</dbReference>
<dbReference type="GO" id="GO:0008408">
    <property type="term" value="F:3'-5' exonuclease activity"/>
    <property type="evidence" value="ECO:0007669"/>
    <property type="project" value="InterPro"/>
</dbReference>
<sequence>MTFFAHGRMGTLDSDPQTAYGFHHLEGQAPAVRSLEGMLISGRLPQGLLFSGLPGTGKSLAARTLMMVENCTDSEAPCGQCRSCRKIIMDQHPDFIGIQPVNGIIRIELIRKLIEQLIRKPHEARKRFVLLTDAQAMNREAANALLKALEEPPDATYFILMTSDPQRLLETIRSRCQEIRFLPMPVEILAEKLRPMAPDDAAALSAAKLACGNFLLGQALIRENHKRKIIARTFSRGIYLEPSKALALSEWLTPDKPSAEISLIIMEGLFRDICLAATNPDVLCIHGFFDDCRQEITEAGEKILPEQAMNMIQHIRDIRHRMDQNILPRLAMDAMLMNPDNAA</sequence>
<evidence type="ECO:0000313" key="3">
    <source>
        <dbReference type="Proteomes" id="UP000321899"/>
    </source>
</evidence>
<keyword evidence="2" id="KW-0808">Transferase</keyword>
<dbReference type="PANTHER" id="PTHR11669:SF8">
    <property type="entry name" value="DNA POLYMERASE III SUBUNIT DELTA"/>
    <property type="match status" value="1"/>
</dbReference>
<dbReference type="Gene3D" id="3.40.50.300">
    <property type="entry name" value="P-loop containing nucleotide triphosphate hydrolases"/>
    <property type="match status" value="1"/>
</dbReference>
<gene>
    <name evidence="2" type="primary">holB</name>
    <name evidence="2" type="ORF">FIM25_03150</name>
</gene>
<dbReference type="InterPro" id="IPR004622">
    <property type="entry name" value="DNA_pol_HolB"/>
</dbReference>
<dbReference type="GO" id="GO:0006261">
    <property type="term" value="P:DNA-templated DNA replication"/>
    <property type="evidence" value="ECO:0007669"/>
    <property type="project" value="TreeGrafter"/>
</dbReference>
<feature type="domain" description="AAA+ ATPase" evidence="1">
    <location>
        <begin position="44"/>
        <end position="185"/>
    </location>
</feature>
<evidence type="ECO:0000259" key="1">
    <source>
        <dbReference type="SMART" id="SM00382"/>
    </source>
</evidence>
<keyword evidence="3" id="KW-1185">Reference proteome</keyword>
<dbReference type="Proteomes" id="UP000321899">
    <property type="component" value="Unassembled WGS sequence"/>
</dbReference>
<dbReference type="EC" id="2.7.7.7" evidence="2"/>
<proteinExistence type="predicted"/>
<dbReference type="NCBIfam" id="TIGR00678">
    <property type="entry name" value="holB"/>
    <property type="match status" value="1"/>
</dbReference>
<protein>
    <submittedName>
        <fullName evidence="2">DNA polymerase III subunit delta</fullName>
        <ecNumber evidence="2">2.7.7.7</ecNumber>
    </submittedName>
</protein>
<dbReference type="InterPro" id="IPR050238">
    <property type="entry name" value="DNA_Rep/Repair_Clamp_Loader"/>
</dbReference>
<organism evidence="2 3">
    <name type="scientific">Desulfobotulus mexicanus</name>
    <dbReference type="NCBI Taxonomy" id="2586642"/>
    <lineage>
        <taxon>Bacteria</taxon>
        <taxon>Pseudomonadati</taxon>
        <taxon>Thermodesulfobacteriota</taxon>
        <taxon>Desulfobacteria</taxon>
        <taxon>Desulfobacterales</taxon>
        <taxon>Desulfobacteraceae</taxon>
        <taxon>Desulfobotulus</taxon>
    </lineage>
</organism>
<dbReference type="PANTHER" id="PTHR11669">
    <property type="entry name" value="REPLICATION FACTOR C / DNA POLYMERASE III GAMMA-TAU SUBUNIT"/>
    <property type="match status" value="1"/>
</dbReference>
<name>A0A5Q4VG35_9BACT</name>
<dbReference type="SMART" id="SM00382">
    <property type="entry name" value="AAA"/>
    <property type="match status" value="1"/>
</dbReference>
<comment type="caution">
    <text evidence="2">The sequence shown here is derived from an EMBL/GenBank/DDBJ whole genome shotgun (WGS) entry which is preliminary data.</text>
</comment>
<accession>A0A5Q4VG35</accession>
<dbReference type="EMBL" id="VDMB01000002">
    <property type="protein sequence ID" value="TYT75908.1"/>
    <property type="molecule type" value="Genomic_DNA"/>
</dbReference>
<dbReference type="OrthoDB" id="9810148at2"/>